<name>A0A6I4UQE3_9SPHN</name>
<dbReference type="AlphaFoldDB" id="A0A6I4UQE3"/>
<protein>
    <submittedName>
        <fullName evidence="3">Uncharacterized protein</fullName>
    </submittedName>
</protein>
<feature type="signal peptide" evidence="1">
    <location>
        <begin position="1"/>
        <end position="18"/>
    </location>
</feature>
<sequence length="221" mass="23600">MLRAALILGIIVPFPSFAALAEDAVSAAQLSAFRTDLDDADLPLKAARAALPDCEPGCITPGEATAMALSAAEGEAQPGRFLLDIRGGGQSFQGELGTMMFVNSRQDYATLGTLTIAFEPEALQALLRRAQVCGAADVVEGQITVKACYTDGPPDLNMFTMMQRLSGRRIIVEGDVRRQWIDSPIGSPSPVANKRGEHEVGYYQVWVHVTEAAQVTFADEG</sequence>
<evidence type="ECO:0000313" key="2">
    <source>
        <dbReference type="EMBL" id="MBB3776861.1"/>
    </source>
</evidence>
<evidence type="ECO:0000256" key="1">
    <source>
        <dbReference type="SAM" id="SignalP"/>
    </source>
</evidence>
<feature type="chain" id="PRO_5026194887" evidence="1">
    <location>
        <begin position="19"/>
        <end position="221"/>
    </location>
</feature>
<dbReference type="Proteomes" id="UP000548685">
    <property type="component" value="Unassembled WGS sequence"/>
</dbReference>
<evidence type="ECO:0000313" key="3">
    <source>
        <dbReference type="EMBL" id="MXP39713.1"/>
    </source>
</evidence>
<dbReference type="EMBL" id="WTYB01000003">
    <property type="protein sequence ID" value="MXP39713.1"/>
    <property type="molecule type" value="Genomic_DNA"/>
</dbReference>
<dbReference type="Proteomes" id="UP000430021">
    <property type="component" value="Unassembled WGS sequence"/>
</dbReference>
<keyword evidence="1" id="KW-0732">Signal</keyword>
<organism evidence="3 4">
    <name type="scientific">Erythrobacter ramosus</name>
    <dbReference type="NCBI Taxonomy" id="35811"/>
    <lineage>
        <taxon>Bacteria</taxon>
        <taxon>Pseudomonadati</taxon>
        <taxon>Pseudomonadota</taxon>
        <taxon>Alphaproteobacteria</taxon>
        <taxon>Sphingomonadales</taxon>
        <taxon>Erythrobacteraceae</taxon>
        <taxon>Erythrobacter/Porphyrobacter group</taxon>
        <taxon>Erythrobacter</taxon>
    </lineage>
</organism>
<reference evidence="2 5" key="2">
    <citation type="submission" date="2020-08" db="EMBL/GenBank/DDBJ databases">
        <title>Genomic Encyclopedia of Type Strains, Phase IV (KMG-IV): sequencing the most valuable type-strain genomes for metagenomic binning, comparative biology and taxonomic classification.</title>
        <authorList>
            <person name="Goeker M."/>
        </authorList>
    </citation>
    <scope>NUCLEOTIDE SEQUENCE [LARGE SCALE GENOMIC DNA]</scope>
    <source>
        <strain evidence="2 5">DSM 8510</strain>
    </source>
</reference>
<accession>A0A6I4UQE3</accession>
<reference evidence="3 4" key="1">
    <citation type="submission" date="2019-12" db="EMBL/GenBank/DDBJ databases">
        <title>Genomic-based taxomic classification of the family Erythrobacteraceae.</title>
        <authorList>
            <person name="Xu L."/>
        </authorList>
    </citation>
    <scope>NUCLEOTIDE SEQUENCE [LARGE SCALE GENOMIC DNA]</scope>
    <source>
        <strain evidence="3 4">JCM 10282</strain>
    </source>
</reference>
<evidence type="ECO:0000313" key="5">
    <source>
        <dbReference type="Proteomes" id="UP000548685"/>
    </source>
</evidence>
<dbReference type="EMBL" id="JACICE010000003">
    <property type="protein sequence ID" value="MBB3776861.1"/>
    <property type="molecule type" value="Genomic_DNA"/>
</dbReference>
<comment type="caution">
    <text evidence="3">The sequence shown here is derived from an EMBL/GenBank/DDBJ whole genome shotgun (WGS) entry which is preliminary data.</text>
</comment>
<proteinExistence type="predicted"/>
<keyword evidence="5" id="KW-1185">Reference proteome</keyword>
<evidence type="ECO:0000313" key="4">
    <source>
        <dbReference type="Proteomes" id="UP000430021"/>
    </source>
</evidence>
<dbReference type="RefSeq" id="WP_183363660.1">
    <property type="nucleotide sequence ID" value="NZ_BAAADZ010000011.1"/>
</dbReference>
<gene>
    <name evidence="2" type="ORF">FHS52_002853</name>
    <name evidence="3" type="ORF">GRI59_13980</name>
</gene>